<gene>
    <name evidence="2" type="ORF">SAMN04488556_2679</name>
</gene>
<protein>
    <submittedName>
        <fullName evidence="2">Uncharacterized protein</fullName>
    </submittedName>
</protein>
<dbReference type="AlphaFoldDB" id="A0A1I6SHK4"/>
<dbReference type="RefSeq" id="WP_139231188.1">
    <property type="nucleotide sequence ID" value="NZ_FOZS01000002.1"/>
</dbReference>
<keyword evidence="1" id="KW-0472">Membrane</keyword>
<feature type="transmembrane region" description="Helical" evidence="1">
    <location>
        <begin position="61"/>
        <end position="79"/>
    </location>
</feature>
<dbReference type="EMBL" id="FOZS01000002">
    <property type="protein sequence ID" value="SFS76403.1"/>
    <property type="molecule type" value="Genomic_DNA"/>
</dbReference>
<dbReference type="Proteomes" id="UP000199199">
    <property type="component" value="Unassembled WGS sequence"/>
</dbReference>
<reference evidence="3" key="1">
    <citation type="submission" date="2016-10" db="EMBL/GenBank/DDBJ databases">
        <authorList>
            <person name="Varghese N."/>
            <person name="Submissions S."/>
        </authorList>
    </citation>
    <scope>NUCLEOTIDE SEQUENCE [LARGE SCALE GENOMIC DNA]</scope>
    <source>
        <strain evidence="3">DSM 22427</strain>
    </source>
</reference>
<proteinExistence type="predicted"/>
<keyword evidence="1" id="KW-1133">Transmembrane helix</keyword>
<organism evidence="2 3">
    <name type="scientific">Halostagnicola kamekurae</name>
    <dbReference type="NCBI Taxonomy" id="619731"/>
    <lineage>
        <taxon>Archaea</taxon>
        <taxon>Methanobacteriati</taxon>
        <taxon>Methanobacteriota</taxon>
        <taxon>Stenosarchaea group</taxon>
        <taxon>Halobacteria</taxon>
        <taxon>Halobacteriales</taxon>
        <taxon>Natrialbaceae</taxon>
        <taxon>Halostagnicola</taxon>
    </lineage>
</organism>
<feature type="transmembrane region" description="Helical" evidence="1">
    <location>
        <begin position="6"/>
        <end position="26"/>
    </location>
</feature>
<name>A0A1I6SHK4_9EURY</name>
<evidence type="ECO:0000256" key="1">
    <source>
        <dbReference type="SAM" id="Phobius"/>
    </source>
</evidence>
<feature type="transmembrane region" description="Helical" evidence="1">
    <location>
        <begin position="33"/>
        <end position="55"/>
    </location>
</feature>
<dbReference type="OrthoDB" id="377753at2157"/>
<keyword evidence="1" id="KW-0812">Transmembrane</keyword>
<keyword evidence="3" id="KW-1185">Reference proteome</keyword>
<accession>A0A1I6SHK4</accession>
<evidence type="ECO:0000313" key="2">
    <source>
        <dbReference type="EMBL" id="SFS76403.1"/>
    </source>
</evidence>
<evidence type="ECO:0000313" key="3">
    <source>
        <dbReference type="Proteomes" id="UP000199199"/>
    </source>
</evidence>
<sequence length="81" mass="7941">MGQSPLRSALPVMGGVLVASVAVPFITGGSVRISTLLAGALGCVVPLALACHPGALEKRSAIVGGAVVTLALVSAALWIHV</sequence>